<feature type="transmembrane region" description="Helical" evidence="5">
    <location>
        <begin position="336"/>
        <end position="363"/>
    </location>
</feature>
<feature type="transmembrane region" description="Helical" evidence="5">
    <location>
        <begin position="276"/>
        <end position="294"/>
    </location>
</feature>
<dbReference type="Pfam" id="PF07690">
    <property type="entry name" value="MFS_1"/>
    <property type="match status" value="1"/>
</dbReference>
<dbReference type="Gene3D" id="1.20.1250.20">
    <property type="entry name" value="MFS general substrate transporter like domains"/>
    <property type="match status" value="2"/>
</dbReference>
<dbReference type="InterPro" id="IPR011701">
    <property type="entry name" value="MFS"/>
</dbReference>
<evidence type="ECO:0000313" key="7">
    <source>
        <dbReference type="Proteomes" id="UP001611383"/>
    </source>
</evidence>
<evidence type="ECO:0000256" key="1">
    <source>
        <dbReference type="ARBA" id="ARBA00022692"/>
    </source>
</evidence>
<gene>
    <name evidence="6" type="ORF">F0U60_40485</name>
</gene>
<evidence type="ECO:0000313" key="6">
    <source>
        <dbReference type="EMBL" id="WNG49703.1"/>
    </source>
</evidence>
<feature type="region of interest" description="Disordered" evidence="4">
    <location>
        <begin position="406"/>
        <end position="450"/>
    </location>
</feature>
<feature type="transmembrane region" description="Helical" evidence="5">
    <location>
        <begin position="300"/>
        <end position="324"/>
    </location>
</feature>
<protein>
    <submittedName>
        <fullName evidence="6">MFS transporter</fullName>
    </submittedName>
</protein>
<dbReference type="InterPro" id="IPR052528">
    <property type="entry name" value="Sugar_transport-like"/>
</dbReference>
<keyword evidence="7" id="KW-1185">Reference proteome</keyword>
<name>A0ABY9X2T2_9BACT</name>
<keyword evidence="2 5" id="KW-1133">Transmembrane helix</keyword>
<dbReference type="RefSeq" id="WP_395807921.1">
    <property type="nucleotide sequence ID" value="NZ_CP043494.1"/>
</dbReference>
<evidence type="ECO:0000256" key="5">
    <source>
        <dbReference type="SAM" id="Phobius"/>
    </source>
</evidence>
<dbReference type="EMBL" id="CP043494">
    <property type="protein sequence ID" value="WNG49703.1"/>
    <property type="molecule type" value="Genomic_DNA"/>
</dbReference>
<evidence type="ECO:0000256" key="3">
    <source>
        <dbReference type="ARBA" id="ARBA00023136"/>
    </source>
</evidence>
<feature type="transmembrane region" description="Helical" evidence="5">
    <location>
        <begin position="242"/>
        <end position="264"/>
    </location>
</feature>
<feature type="transmembrane region" description="Helical" evidence="5">
    <location>
        <begin position="93"/>
        <end position="112"/>
    </location>
</feature>
<evidence type="ECO:0000256" key="2">
    <source>
        <dbReference type="ARBA" id="ARBA00022989"/>
    </source>
</evidence>
<feature type="transmembrane region" description="Helical" evidence="5">
    <location>
        <begin position="369"/>
        <end position="394"/>
    </location>
</feature>
<dbReference type="Proteomes" id="UP001611383">
    <property type="component" value="Chromosome"/>
</dbReference>
<keyword evidence="1 5" id="KW-0812">Transmembrane</keyword>
<sequence>MAEGVVAEGVMACAGGAILTGWALYLGCGPFWVGLLGALPFLAQLMQLPGAWLTSRFGARRVALLTVLFSRQAFLPLVALPFLPLPIEVKRGVLFTVAVAHHGLGILCNNAWVTWMGDLVPTRVRGRYFGRRTAISTLAGALATFTTGTFLDGARASEYTGPALAALAFTACVLGALSTALMALKHDPVRHRVASPFQAARVLQPLRDGAARRLLAYGMTWNAALGLAGPFFSLYLLQDLKLGFTLVALQGSAASIARMLSAPLWGKLIDRLGARWVLRACVSGLVLSPVLWVLAGPDRWWPIALEALLGGVLLSGHGLANFALSLGVSPARERPFYHAAFAMTGGAAFALASAAGGMLMRLFPPSHLLLGYACTALQLTFLVSALARGFAALLSRQLIEPAIRPQPSGAIASRGPRPMRHPRRADRTEALPEPAALAPAVSPLPPPPAP</sequence>
<accession>A0ABY9X2T2</accession>
<reference evidence="6 7" key="1">
    <citation type="submission" date="2019-08" db="EMBL/GenBank/DDBJ databases">
        <title>Archangium and Cystobacter genomes.</title>
        <authorList>
            <person name="Chen I.-C.K."/>
            <person name="Wielgoss S."/>
        </authorList>
    </citation>
    <scope>NUCLEOTIDE SEQUENCE [LARGE SCALE GENOMIC DNA]</scope>
    <source>
        <strain evidence="6 7">Cbm 6</strain>
    </source>
</reference>
<feature type="transmembrane region" description="Helical" evidence="5">
    <location>
        <begin position="133"/>
        <end position="151"/>
    </location>
</feature>
<organism evidence="6 7">
    <name type="scientific">Archangium minus</name>
    <dbReference type="NCBI Taxonomy" id="83450"/>
    <lineage>
        <taxon>Bacteria</taxon>
        <taxon>Pseudomonadati</taxon>
        <taxon>Myxococcota</taxon>
        <taxon>Myxococcia</taxon>
        <taxon>Myxococcales</taxon>
        <taxon>Cystobacterineae</taxon>
        <taxon>Archangiaceae</taxon>
        <taxon>Archangium</taxon>
    </lineage>
</organism>
<dbReference type="PANTHER" id="PTHR23526">
    <property type="entry name" value="INTEGRAL MEMBRANE TRANSPORT PROTEIN-RELATED"/>
    <property type="match status" value="1"/>
</dbReference>
<feature type="transmembrane region" description="Helical" evidence="5">
    <location>
        <begin position="214"/>
        <end position="236"/>
    </location>
</feature>
<proteinExistence type="predicted"/>
<evidence type="ECO:0000256" key="4">
    <source>
        <dbReference type="SAM" id="MobiDB-lite"/>
    </source>
</evidence>
<keyword evidence="3 5" id="KW-0472">Membrane</keyword>
<feature type="transmembrane region" description="Helical" evidence="5">
    <location>
        <begin position="62"/>
        <end position="87"/>
    </location>
</feature>
<dbReference type="SUPFAM" id="SSF103473">
    <property type="entry name" value="MFS general substrate transporter"/>
    <property type="match status" value="1"/>
</dbReference>
<feature type="compositionally biased region" description="Low complexity" evidence="4">
    <location>
        <begin position="431"/>
        <end position="441"/>
    </location>
</feature>
<feature type="transmembrane region" description="Helical" evidence="5">
    <location>
        <begin position="163"/>
        <end position="184"/>
    </location>
</feature>
<dbReference type="PANTHER" id="PTHR23526:SF2">
    <property type="entry name" value="MAJOR FACILITATOR SUPERFAMILY (MFS) PROFILE DOMAIN-CONTAINING PROTEIN"/>
    <property type="match status" value="1"/>
</dbReference>
<dbReference type="InterPro" id="IPR036259">
    <property type="entry name" value="MFS_trans_sf"/>
</dbReference>